<dbReference type="Proteomes" id="UP001388673">
    <property type="component" value="Unassembled WGS sequence"/>
</dbReference>
<proteinExistence type="predicted"/>
<keyword evidence="2" id="KW-1185">Reference proteome</keyword>
<evidence type="ECO:0000313" key="1">
    <source>
        <dbReference type="EMBL" id="KAK8844539.1"/>
    </source>
</evidence>
<gene>
    <name evidence="1" type="ORF">IAR55_006386</name>
</gene>
<sequence>MVYFGSDQLPHNDSLGIGACFFDTQPCAQAICGPQGSPVVFNATYNNYGCILDTPLAHASYGQAANSSCRNQTMGCMEGATTNGTGRQSGSERMMGTTTGGLKQVLVALVLVGMVGTASIA</sequence>
<dbReference type="RefSeq" id="XP_066799763.1">
    <property type="nucleotide sequence ID" value="XM_066949469.1"/>
</dbReference>
<reference evidence="1 2" key="1">
    <citation type="journal article" date="2024" name="bioRxiv">
        <title>Comparative genomics of Cryptococcus and Kwoniella reveals pathogenesis evolution and contrasting karyotype dynamics via intercentromeric recombination or chromosome fusion.</title>
        <authorList>
            <person name="Coelho M.A."/>
            <person name="David-Palma M."/>
            <person name="Shea T."/>
            <person name="Bowers K."/>
            <person name="McGinley-Smith S."/>
            <person name="Mohammad A.W."/>
            <person name="Gnirke A."/>
            <person name="Yurkov A.M."/>
            <person name="Nowrousian M."/>
            <person name="Sun S."/>
            <person name="Cuomo C.A."/>
            <person name="Heitman J."/>
        </authorList>
    </citation>
    <scope>NUCLEOTIDE SEQUENCE [LARGE SCALE GENOMIC DNA]</scope>
    <source>
        <strain evidence="1 2">CBS 13917</strain>
    </source>
</reference>
<dbReference type="KEGG" id="kne:92183644"/>
<protein>
    <submittedName>
        <fullName evidence="1">Uncharacterized protein</fullName>
    </submittedName>
</protein>
<dbReference type="GeneID" id="92183644"/>
<dbReference type="AlphaFoldDB" id="A0AAW0YU38"/>
<comment type="caution">
    <text evidence="1">The sequence shown here is derived from an EMBL/GenBank/DDBJ whole genome shotgun (WGS) entry which is preliminary data.</text>
</comment>
<name>A0AAW0YU38_9TREE</name>
<accession>A0AAW0YU38</accession>
<dbReference type="EMBL" id="JBCAWK010000013">
    <property type="protein sequence ID" value="KAK8844539.1"/>
    <property type="molecule type" value="Genomic_DNA"/>
</dbReference>
<evidence type="ECO:0000313" key="2">
    <source>
        <dbReference type="Proteomes" id="UP001388673"/>
    </source>
</evidence>
<organism evidence="1 2">
    <name type="scientific">Kwoniella newhampshirensis</name>
    <dbReference type="NCBI Taxonomy" id="1651941"/>
    <lineage>
        <taxon>Eukaryota</taxon>
        <taxon>Fungi</taxon>
        <taxon>Dikarya</taxon>
        <taxon>Basidiomycota</taxon>
        <taxon>Agaricomycotina</taxon>
        <taxon>Tremellomycetes</taxon>
        <taxon>Tremellales</taxon>
        <taxon>Cryptococcaceae</taxon>
        <taxon>Kwoniella</taxon>
    </lineage>
</organism>